<dbReference type="SUPFAM" id="SSF81383">
    <property type="entry name" value="F-box domain"/>
    <property type="match status" value="1"/>
</dbReference>
<reference evidence="5 6" key="1">
    <citation type="submission" date="2011-02" db="EMBL/GenBank/DDBJ databases">
        <title>The Genome Sequence of Sphaeroforma arctica JP610.</title>
        <authorList>
            <consortium name="The Broad Institute Genome Sequencing Platform"/>
            <person name="Russ C."/>
            <person name="Cuomo C."/>
            <person name="Young S.K."/>
            <person name="Zeng Q."/>
            <person name="Gargeya S."/>
            <person name="Alvarado L."/>
            <person name="Berlin A."/>
            <person name="Chapman S.B."/>
            <person name="Chen Z."/>
            <person name="Freedman E."/>
            <person name="Gellesch M."/>
            <person name="Goldberg J."/>
            <person name="Griggs A."/>
            <person name="Gujja S."/>
            <person name="Heilman E."/>
            <person name="Heiman D."/>
            <person name="Howarth C."/>
            <person name="Mehta T."/>
            <person name="Neiman D."/>
            <person name="Pearson M."/>
            <person name="Roberts A."/>
            <person name="Saif S."/>
            <person name="Shea T."/>
            <person name="Shenoy N."/>
            <person name="Sisk P."/>
            <person name="Stolte C."/>
            <person name="Sykes S."/>
            <person name="White J."/>
            <person name="Yandava C."/>
            <person name="Burger G."/>
            <person name="Gray M.W."/>
            <person name="Holland P.W.H."/>
            <person name="King N."/>
            <person name="Lang F.B.F."/>
            <person name="Roger A.J."/>
            <person name="Ruiz-Trillo I."/>
            <person name="Haas B."/>
            <person name="Nusbaum C."/>
            <person name="Birren B."/>
        </authorList>
    </citation>
    <scope>NUCLEOTIDE SEQUENCE [LARGE SCALE GENOMIC DNA]</scope>
    <source>
        <strain evidence="5 6">JP610</strain>
    </source>
</reference>
<dbReference type="Pfam" id="PF19270">
    <property type="entry name" value="FBO_C"/>
    <property type="match status" value="1"/>
</dbReference>
<protein>
    <recommendedName>
        <fullName evidence="7">F-box domain-containing protein</fullName>
    </recommendedName>
</protein>
<evidence type="ECO:0000313" key="6">
    <source>
        <dbReference type="Proteomes" id="UP000054560"/>
    </source>
</evidence>
<evidence type="ECO:0000256" key="1">
    <source>
        <dbReference type="ARBA" id="ARBA00022786"/>
    </source>
</evidence>
<feature type="non-terminal residue" evidence="5">
    <location>
        <position position="1"/>
    </location>
</feature>
<name>A0A0L0FMB9_9EUKA</name>
<dbReference type="RefSeq" id="XP_014151080.1">
    <property type="nucleotide sequence ID" value="XM_014295605.1"/>
</dbReference>
<evidence type="ECO:0000256" key="2">
    <source>
        <dbReference type="SAM" id="MobiDB-lite"/>
    </source>
</evidence>
<evidence type="ECO:0008006" key="7">
    <source>
        <dbReference type="Google" id="ProtNLM"/>
    </source>
</evidence>
<accession>A0A0L0FMB9</accession>
<dbReference type="CDD" id="cd22089">
    <property type="entry name" value="F-box_FBXO9"/>
    <property type="match status" value="1"/>
</dbReference>
<gene>
    <name evidence="5" type="ORF">SARC_10355</name>
</gene>
<dbReference type="Pfam" id="PF12937">
    <property type="entry name" value="F-box-like"/>
    <property type="match status" value="1"/>
</dbReference>
<dbReference type="STRING" id="667725.A0A0L0FMB9"/>
<feature type="compositionally biased region" description="Polar residues" evidence="2">
    <location>
        <begin position="188"/>
        <end position="197"/>
    </location>
</feature>
<proteinExistence type="predicted"/>
<keyword evidence="6" id="KW-1185">Reference proteome</keyword>
<dbReference type="InterPro" id="IPR001810">
    <property type="entry name" value="F-box_dom"/>
</dbReference>
<dbReference type="GO" id="GO:0031146">
    <property type="term" value="P:SCF-dependent proteasomal ubiquitin-dependent protein catabolic process"/>
    <property type="evidence" value="ECO:0007669"/>
    <property type="project" value="TreeGrafter"/>
</dbReference>
<feature type="compositionally biased region" description="Polar residues" evidence="2">
    <location>
        <begin position="237"/>
        <end position="249"/>
    </location>
</feature>
<organism evidence="5 6">
    <name type="scientific">Sphaeroforma arctica JP610</name>
    <dbReference type="NCBI Taxonomy" id="667725"/>
    <lineage>
        <taxon>Eukaryota</taxon>
        <taxon>Ichthyosporea</taxon>
        <taxon>Ichthyophonida</taxon>
        <taxon>Sphaeroforma</taxon>
    </lineage>
</organism>
<feature type="region of interest" description="Disordered" evidence="2">
    <location>
        <begin position="296"/>
        <end position="371"/>
    </location>
</feature>
<dbReference type="Gene3D" id="1.20.1280.50">
    <property type="match status" value="1"/>
</dbReference>
<feature type="domain" description="F-box" evidence="3">
    <location>
        <begin position="401"/>
        <end position="451"/>
    </location>
</feature>
<dbReference type="GO" id="GO:0005737">
    <property type="term" value="C:cytoplasm"/>
    <property type="evidence" value="ECO:0007669"/>
    <property type="project" value="TreeGrafter"/>
</dbReference>
<dbReference type="AlphaFoldDB" id="A0A0L0FMB9"/>
<feature type="region of interest" description="Disordered" evidence="2">
    <location>
        <begin position="171"/>
        <end position="211"/>
    </location>
</feature>
<evidence type="ECO:0000259" key="3">
    <source>
        <dbReference type="Pfam" id="PF12937"/>
    </source>
</evidence>
<evidence type="ECO:0000313" key="5">
    <source>
        <dbReference type="EMBL" id="KNC77178.1"/>
    </source>
</evidence>
<dbReference type="InterPro" id="IPR045464">
    <property type="entry name" value="Hrt3/FBXO9_C"/>
</dbReference>
<dbReference type="eggNOG" id="KOG2997">
    <property type="taxonomic scope" value="Eukaryota"/>
</dbReference>
<feature type="region of interest" description="Disordered" evidence="2">
    <location>
        <begin position="227"/>
        <end position="254"/>
    </location>
</feature>
<dbReference type="OrthoDB" id="2117972at2759"/>
<sequence length="667" mass="74996">TAALENDLEAFRENWRHDILEHREHGHDSKNSKGKAKREAHPDAGHLEESCHASVTGDLEPERHEEVNWMSASDRLRAPRPRTSSGQAELALQLYVDAIENERIGKLNDAFLLYRRAFDLNSDVDRLYWAAAKGKGTLELPDPNTSEAHESAQRQGVDLGAVAALGWDGHDEQHENSTQARARKESQAHSLTQTRGHVNSHDSVDEGESTVTSITLATEDLALSDKQRREVDGGVVTQGQPSSSQTIQADQKDTTVKAARLANGETTGEIVEASADESTSTSMPLFSRIQARHPEIRPSWASLPDDHFEPSDDGLDSPTQNTTNDLERTLEHERRSDVPIKGDTEINAHVQDDDKKQGKGSGDSVASVSGINGAKEETTLVVRETRTRITYTTHDMDQIHFSALPSEIIAKIVGHIAIPDLDMASIEQLGSTCRYMYLKARDPALWMKVCERVWNEFPRPPETKGIEAAEFWRQMYINRPRPRLDGVYVSKESYIRAGERDMSNFYAPVHIIEHYRYIRFSSDGKVLTATTPTDPMHFIHKLGGGRQWANNDENGVVVGTYVLNNDGTIRCQVVRETEDSKKAVGRSKRSRRKRDQLPDVNTEYGRQHLDMLFSLANANMRLNSRLKWVDYTIWMETAGNPIASSFDISQLKNFHFVRVKKFGSRTK</sequence>
<dbReference type="EMBL" id="KQ242814">
    <property type="protein sequence ID" value="KNC77178.1"/>
    <property type="molecule type" value="Genomic_DNA"/>
</dbReference>
<feature type="domain" description="F-box protein Hrt3/FBXO9 C-terminal" evidence="4">
    <location>
        <begin position="471"/>
        <end position="575"/>
    </location>
</feature>
<dbReference type="Proteomes" id="UP000054560">
    <property type="component" value="Unassembled WGS sequence"/>
</dbReference>
<dbReference type="InterPro" id="IPR036047">
    <property type="entry name" value="F-box-like_dom_sf"/>
</dbReference>
<dbReference type="GO" id="GO:0019005">
    <property type="term" value="C:SCF ubiquitin ligase complex"/>
    <property type="evidence" value="ECO:0007669"/>
    <property type="project" value="TreeGrafter"/>
</dbReference>
<dbReference type="PANTHER" id="PTHR12874:SF29">
    <property type="entry name" value="F-BOX ONLY PROTEIN 9"/>
    <property type="match status" value="1"/>
</dbReference>
<evidence type="ECO:0000259" key="4">
    <source>
        <dbReference type="Pfam" id="PF19270"/>
    </source>
</evidence>
<feature type="compositionally biased region" description="Basic residues" evidence="2">
    <location>
        <begin position="583"/>
        <end position="594"/>
    </location>
</feature>
<feature type="region of interest" description="Disordered" evidence="2">
    <location>
        <begin position="580"/>
        <end position="600"/>
    </location>
</feature>
<dbReference type="GeneID" id="25910859"/>
<feature type="compositionally biased region" description="Basic and acidic residues" evidence="2">
    <location>
        <begin position="325"/>
        <end position="357"/>
    </location>
</feature>
<keyword evidence="1" id="KW-0833">Ubl conjugation pathway</keyword>
<dbReference type="PANTHER" id="PTHR12874">
    <property type="entry name" value="F-BOX ONLY PROTEIN 48-RELATED"/>
    <property type="match status" value="1"/>
</dbReference>
<feature type="region of interest" description="Disordered" evidence="2">
    <location>
        <begin position="19"/>
        <end position="49"/>
    </location>
</feature>